<accession>R7ZRZ2</accession>
<name>R7ZRZ2_9BACT</name>
<dbReference type="EMBL" id="AQHR01000077">
    <property type="protein sequence ID" value="EON76764.1"/>
    <property type="molecule type" value="Genomic_DNA"/>
</dbReference>
<dbReference type="Proteomes" id="UP000013909">
    <property type="component" value="Unassembled WGS sequence"/>
</dbReference>
<reference evidence="1 2" key="1">
    <citation type="submission" date="2013-02" db="EMBL/GenBank/DDBJ databases">
        <title>A novel strain isolated from Lonar lake, Maharashtra, India.</title>
        <authorList>
            <person name="Singh A."/>
        </authorList>
    </citation>
    <scope>NUCLEOTIDE SEQUENCE [LARGE SCALE GENOMIC DNA]</scope>
    <source>
        <strain evidence="1 2">AK24</strain>
    </source>
</reference>
<evidence type="ECO:0000313" key="2">
    <source>
        <dbReference type="Proteomes" id="UP000013909"/>
    </source>
</evidence>
<keyword evidence="2" id="KW-1185">Reference proteome</keyword>
<comment type="caution">
    <text evidence="1">The sequence shown here is derived from an EMBL/GenBank/DDBJ whole genome shotgun (WGS) entry which is preliminary data.</text>
</comment>
<organism evidence="1 2">
    <name type="scientific">Lunatimonas lonarensis</name>
    <dbReference type="NCBI Taxonomy" id="1232681"/>
    <lineage>
        <taxon>Bacteria</taxon>
        <taxon>Pseudomonadati</taxon>
        <taxon>Bacteroidota</taxon>
        <taxon>Cytophagia</taxon>
        <taxon>Cytophagales</taxon>
        <taxon>Cyclobacteriaceae</taxon>
    </lineage>
</organism>
<gene>
    <name evidence="1" type="ORF">ADIS_2758</name>
</gene>
<dbReference type="AlphaFoldDB" id="R7ZRZ2"/>
<sequence>MNSKSDSPRDMQLTFLKSISFNAFSIILTNVHKNPQI</sequence>
<proteinExistence type="predicted"/>
<protein>
    <submittedName>
        <fullName evidence="1">Uncharacterized protein</fullName>
    </submittedName>
</protein>
<evidence type="ECO:0000313" key="1">
    <source>
        <dbReference type="EMBL" id="EON76764.1"/>
    </source>
</evidence>